<dbReference type="AlphaFoldDB" id="A0AAF0BVJ4"/>
<evidence type="ECO:0000313" key="4">
    <source>
        <dbReference type="Proteomes" id="UP001216390"/>
    </source>
</evidence>
<sequence length="126" mass="13090">MLKHIHASDRWTDKSVGQKGFTLIELLVVIAILGVLAAVVILGVGALQDRGEEEACETETQSIQAAVVAYMTDNGGSVPSKSQLATGNYIETEPADVATELANVSISTATGSEGEVTVTPDSNGRC</sequence>
<keyword evidence="4" id="KW-1185">Reference proteome</keyword>
<dbReference type="RefSeq" id="WP_272736357.1">
    <property type="nucleotide sequence ID" value="NZ_CP116942.1"/>
</dbReference>
<evidence type="ECO:0000256" key="2">
    <source>
        <dbReference type="SAM" id="Phobius"/>
    </source>
</evidence>
<accession>A0AAF0BVJ4</accession>
<gene>
    <name evidence="3" type="ORF">PO878_20295</name>
</gene>
<dbReference type="PANTHER" id="PTHR30093">
    <property type="entry name" value="GENERAL SECRETION PATHWAY PROTEIN G"/>
    <property type="match status" value="1"/>
</dbReference>
<name>A0AAF0BVJ4_9ACTN</name>
<dbReference type="SUPFAM" id="SSF54523">
    <property type="entry name" value="Pili subunits"/>
    <property type="match status" value="1"/>
</dbReference>
<evidence type="ECO:0000256" key="1">
    <source>
        <dbReference type="ARBA" id="ARBA00022481"/>
    </source>
</evidence>
<dbReference type="InterPro" id="IPR045584">
    <property type="entry name" value="Pilin-like"/>
</dbReference>
<dbReference type="KEGG" id="ima:PO878_20295"/>
<dbReference type="Proteomes" id="UP001216390">
    <property type="component" value="Chromosome"/>
</dbReference>
<keyword evidence="2" id="KW-0472">Membrane</keyword>
<dbReference type="EMBL" id="CP116942">
    <property type="protein sequence ID" value="WCO66835.1"/>
    <property type="molecule type" value="Genomic_DNA"/>
</dbReference>
<dbReference type="Gene3D" id="3.30.700.10">
    <property type="entry name" value="Glycoprotein, Type 4 Pilin"/>
    <property type="match status" value="1"/>
</dbReference>
<dbReference type="Pfam" id="PF07963">
    <property type="entry name" value="N_methyl"/>
    <property type="match status" value="1"/>
</dbReference>
<feature type="transmembrane region" description="Helical" evidence="2">
    <location>
        <begin position="21"/>
        <end position="47"/>
    </location>
</feature>
<dbReference type="InterPro" id="IPR000983">
    <property type="entry name" value="Bac_GSPG_pilin"/>
</dbReference>
<keyword evidence="2" id="KW-1133">Transmembrane helix</keyword>
<evidence type="ECO:0000313" key="3">
    <source>
        <dbReference type="EMBL" id="WCO66835.1"/>
    </source>
</evidence>
<dbReference type="InterPro" id="IPR012902">
    <property type="entry name" value="N_methyl_site"/>
</dbReference>
<dbReference type="GO" id="GO:0015627">
    <property type="term" value="C:type II protein secretion system complex"/>
    <property type="evidence" value="ECO:0007669"/>
    <property type="project" value="InterPro"/>
</dbReference>
<dbReference type="PROSITE" id="PS00409">
    <property type="entry name" value="PROKAR_NTER_METHYL"/>
    <property type="match status" value="1"/>
</dbReference>
<proteinExistence type="predicted"/>
<keyword evidence="2" id="KW-0812">Transmembrane</keyword>
<reference evidence="3" key="1">
    <citation type="submission" date="2023-01" db="EMBL/GenBank/DDBJ databases">
        <title>The diversity of Class Acidimicrobiia in South China Sea sediment environments and the proposal of Iamia marina sp. nov., a novel species of the genus Iamia.</title>
        <authorList>
            <person name="He Y."/>
            <person name="Tian X."/>
        </authorList>
    </citation>
    <scope>NUCLEOTIDE SEQUENCE</scope>
    <source>
        <strain evidence="3">DSM 19957</strain>
    </source>
</reference>
<keyword evidence="1" id="KW-0488">Methylation</keyword>
<dbReference type="PRINTS" id="PR00813">
    <property type="entry name" value="BCTERIALGSPG"/>
</dbReference>
<dbReference type="GO" id="GO:0015628">
    <property type="term" value="P:protein secretion by the type II secretion system"/>
    <property type="evidence" value="ECO:0007669"/>
    <property type="project" value="InterPro"/>
</dbReference>
<organism evidence="3 4">
    <name type="scientific">Iamia majanohamensis</name>
    <dbReference type="NCBI Taxonomy" id="467976"/>
    <lineage>
        <taxon>Bacteria</taxon>
        <taxon>Bacillati</taxon>
        <taxon>Actinomycetota</taxon>
        <taxon>Acidimicrobiia</taxon>
        <taxon>Acidimicrobiales</taxon>
        <taxon>Iamiaceae</taxon>
        <taxon>Iamia</taxon>
    </lineage>
</organism>
<dbReference type="NCBIfam" id="TIGR02532">
    <property type="entry name" value="IV_pilin_GFxxxE"/>
    <property type="match status" value="1"/>
</dbReference>
<protein>
    <submittedName>
        <fullName evidence="3">Prepilin-type N-terminal cleavage/methylation domain-containing protein</fullName>
    </submittedName>
</protein>